<evidence type="ECO:0000313" key="2">
    <source>
        <dbReference type="EMBL" id="CAF1149580.1"/>
    </source>
</evidence>
<dbReference type="EMBL" id="CAJOBA010030438">
    <property type="protein sequence ID" value="CAF3954747.1"/>
    <property type="molecule type" value="Genomic_DNA"/>
</dbReference>
<feature type="domain" description="DUF5672" evidence="1">
    <location>
        <begin position="76"/>
        <end position="202"/>
    </location>
</feature>
<evidence type="ECO:0000313" key="4">
    <source>
        <dbReference type="Proteomes" id="UP000682733"/>
    </source>
</evidence>
<dbReference type="EMBL" id="CAJNOK010011833">
    <property type="protein sequence ID" value="CAF1149580.1"/>
    <property type="molecule type" value="Genomic_DNA"/>
</dbReference>
<proteinExistence type="predicted"/>
<dbReference type="InterPro" id="IPR043729">
    <property type="entry name" value="DUF5672"/>
</dbReference>
<comment type="caution">
    <text evidence="3">The sequence shown here is derived from an EMBL/GenBank/DDBJ whole genome shotgun (WGS) entry which is preliminary data.</text>
</comment>
<accession>A0A8S2MPP3</accession>
<evidence type="ECO:0000259" key="1">
    <source>
        <dbReference type="Pfam" id="PF18922"/>
    </source>
</evidence>
<reference evidence="3" key="1">
    <citation type="submission" date="2021-02" db="EMBL/GenBank/DDBJ databases">
        <authorList>
            <person name="Nowell W R."/>
        </authorList>
    </citation>
    <scope>NUCLEOTIDE SEQUENCE</scope>
</reference>
<dbReference type="AlphaFoldDB" id="A0A8S2MPP3"/>
<evidence type="ECO:0000313" key="3">
    <source>
        <dbReference type="EMBL" id="CAF3954747.1"/>
    </source>
</evidence>
<organism evidence="3 4">
    <name type="scientific">Didymodactylos carnosus</name>
    <dbReference type="NCBI Taxonomy" id="1234261"/>
    <lineage>
        <taxon>Eukaryota</taxon>
        <taxon>Metazoa</taxon>
        <taxon>Spiralia</taxon>
        <taxon>Gnathifera</taxon>
        <taxon>Rotifera</taxon>
        <taxon>Eurotatoria</taxon>
        <taxon>Bdelloidea</taxon>
        <taxon>Philodinida</taxon>
        <taxon>Philodinidae</taxon>
        <taxon>Didymodactylos</taxon>
    </lineage>
</organism>
<dbReference type="Pfam" id="PF18922">
    <property type="entry name" value="DUF5672"/>
    <property type="match status" value="1"/>
</dbReference>
<protein>
    <recommendedName>
        <fullName evidence="1">DUF5672 domain-containing protein</fullName>
    </recommendedName>
</protein>
<dbReference type="Proteomes" id="UP000682733">
    <property type="component" value="Unassembled WGS sequence"/>
</dbReference>
<name>A0A8S2MPP3_9BILA</name>
<gene>
    <name evidence="2" type="ORF">OVA965_LOCUS21536</name>
    <name evidence="3" type="ORF">TMI583_LOCUS22207</name>
</gene>
<sequence length="336" mass="39124">MYSAVTFDFRNIDMLIYTILNIRHRLPSEWPIQIFHGKENYQFLLNSTLSTYIKSQQIILHELTPFAGNQGWGWYTNHLLTNSSFWEKILGEKVLFFQMDTLFCANTPHKITDYLMYDFIGAPWHSKFHLPPGIVVGNGGFSLRNKNKTIKLLKMKPYNGAVPEDVWYSMHFHLVNATIAPIEVAKTFSVESIFYERPVALHKPVLDDHEIKRLFDIQSIRVTAPKKIKPMYSAVTFDFRNIDMLIYTILNIRHRLPSEWPIQIFHGKENYQFLLNSTLSTYIKSQQIILHELTPFAGNQGWGWYINHLLTKDGGAYLMKSAPARIPSTHTRLDAE</sequence>
<dbReference type="Proteomes" id="UP000677228">
    <property type="component" value="Unassembled WGS sequence"/>
</dbReference>